<reference evidence="1 2" key="1">
    <citation type="journal article" date="2019" name="Nat. Ecol. Evol.">
        <title>Megaphylogeny resolves global patterns of mushroom evolution.</title>
        <authorList>
            <person name="Varga T."/>
            <person name="Krizsan K."/>
            <person name="Foldi C."/>
            <person name="Dima B."/>
            <person name="Sanchez-Garcia M."/>
            <person name="Sanchez-Ramirez S."/>
            <person name="Szollosi G.J."/>
            <person name="Szarkandi J.G."/>
            <person name="Papp V."/>
            <person name="Albert L."/>
            <person name="Andreopoulos W."/>
            <person name="Angelini C."/>
            <person name="Antonin V."/>
            <person name="Barry K.W."/>
            <person name="Bougher N.L."/>
            <person name="Buchanan P."/>
            <person name="Buyck B."/>
            <person name="Bense V."/>
            <person name="Catcheside P."/>
            <person name="Chovatia M."/>
            <person name="Cooper J."/>
            <person name="Damon W."/>
            <person name="Desjardin D."/>
            <person name="Finy P."/>
            <person name="Geml J."/>
            <person name="Haridas S."/>
            <person name="Hughes K."/>
            <person name="Justo A."/>
            <person name="Karasinski D."/>
            <person name="Kautmanova I."/>
            <person name="Kiss B."/>
            <person name="Kocsube S."/>
            <person name="Kotiranta H."/>
            <person name="LaButti K.M."/>
            <person name="Lechner B.E."/>
            <person name="Liimatainen K."/>
            <person name="Lipzen A."/>
            <person name="Lukacs Z."/>
            <person name="Mihaltcheva S."/>
            <person name="Morgado L.N."/>
            <person name="Niskanen T."/>
            <person name="Noordeloos M.E."/>
            <person name="Ohm R.A."/>
            <person name="Ortiz-Santana B."/>
            <person name="Ovrebo C."/>
            <person name="Racz N."/>
            <person name="Riley R."/>
            <person name="Savchenko A."/>
            <person name="Shiryaev A."/>
            <person name="Soop K."/>
            <person name="Spirin V."/>
            <person name="Szebenyi C."/>
            <person name="Tomsovsky M."/>
            <person name="Tulloss R.E."/>
            <person name="Uehling J."/>
            <person name="Grigoriev I.V."/>
            <person name="Vagvolgyi C."/>
            <person name="Papp T."/>
            <person name="Martin F.M."/>
            <person name="Miettinen O."/>
            <person name="Hibbett D.S."/>
            <person name="Nagy L.G."/>
        </authorList>
    </citation>
    <scope>NUCLEOTIDE SEQUENCE [LARGE SCALE GENOMIC DNA]</scope>
    <source>
        <strain evidence="1 2">CBS 309.79</strain>
    </source>
</reference>
<organism evidence="1 2">
    <name type="scientific">Pterulicium gracile</name>
    <dbReference type="NCBI Taxonomy" id="1884261"/>
    <lineage>
        <taxon>Eukaryota</taxon>
        <taxon>Fungi</taxon>
        <taxon>Dikarya</taxon>
        <taxon>Basidiomycota</taxon>
        <taxon>Agaricomycotina</taxon>
        <taxon>Agaricomycetes</taxon>
        <taxon>Agaricomycetidae</taxon>
        <taxon>Agaricales</taxon>
        <taxon>Pleurotineae</taxon>
        <taxon>Pterulaceae</taxon>
        <taxon>Pterulicium</taxon>
    </lineage>
</organism>
<dbReference type="Proteomes" id="UP000305067">
    <property type="component" value="Unassembled WGS sequence"/>
</dbReference>
<evidence type="ECO:0000313" key="2">
    <source>
        <dbReference type="Proteomes" id="UP000305067"/>
    </source>
</evidence>
<evidence type="ECO:0000313" key="1">
    <source>
        <dbReference type="EMBL" id="TFK95397.1"/>
    </source>
</evidence>
<protein>
    <submittedName>
        <fullName evidence="1">Uncharacterized protein</fullName>
    </submittedName>
</protein>
<accession>A0A5C3Q2M7</accession>
<name>A0A5C3Q2M7_9AGAR</name>
<gene>
    <name evidence="1" type="ORF">BDV98DRAFT_587105</name>
</gene>
<proteinExistence type="predicted"/>
<dbReference type="EMBL" id="ML178887">
    <property type="protein sequence ID" value="TFK95397.1"/>
    <property type="molecule type" value="Genomic_DNA"/>
</dbReference>
<keyword evidence="2" id="KW-1185">Reference proteome</keyword>
<dbReference type="AlphaFoldDB" id="A0A5C3Q2M7"/>
<sequence length="540" mass="60397">MQRLSSKTSWRALSLTNPNLWTIISLNVLRTRLRICLERARDCHLDISIAYGGDPMDTGVEELCMQWSRNSTGLFASELCLPNLETLVIAFTYEAMESHHILSLFNHAPALKQVTFYRPLEPEEHLGAYAFIPAKDKFDRLLLPTLCLVKQGAEIFPNILSNLQTRQILPDVRLPKLGRTFNQREYRQCAEELTAGPSLRSLDFGARVSTVPLRNLLRRSGARGVQSMNYEEVDCDNFGGALEDTPLLTHLCVRAISVGALKSVAETLTLKSPKFAFDSRCFELLKPEDFSLPHLKSLILYGVESESDSEYPEDWYVTEREARYNAHELDREHMSNKYGQTLSSLLHCENDGPIKPWPLEDRITVARITVENNCAWENVYSGESLWFFRELAAKAPGLNVDIEQRGCLCVGGATDARDSFRLVSASSQLPQFSRKQTAKKFIFESSKDDHIQGLAPCGAINSPDTSGVLKTGSEGSDVGDSKSNAWVTRLTSVSHIAPGGLSDWESGVLLRGIGEDMELWVRAVIVQMTFYAYGKLVPAH</sequence>